<name>A0A8H7XTT4_PSICU</name>
<keyword evidence="5" id="KW-0503">Monooxygenase</keyword>
<dbReference type="InterPro" id="IPR050493">
    <property type="entry name" value="FAD-dep_Monooxygenase_BioMet"/>
</dbReference>
<dbReference type="PANTHER" id="PTHR13789:SF306">
    <property type="entry name" value="HYDROXYLASE, PUTATIVE-RELATED"/>
    <property type="match status" value="1"/>
</dbReference>
<dbReference type="EMBL" id="JAFIQS010000009">
    <property type="protein sequence ID" value="KAG5165568.1"/>
    <property type="molecule type" value="Genomic_DNA"/>
</dbReference>
<dbReference type="InterPro" id="IPR036188">
    <property type="entry name" value="FAD/NAD-bd_sf"/>
</dbReference>
<dbReference type="PRINTS" id="PR00420">
    <property type="entry name" value="RNGMNOXGNASE"/>
</dbReference>
<dbReference type="SUPFAM" id="SSF51905">
    <property type="entry name" value="FAD/NAD(P)-binding domain"/>
    <property type="match status" value="1"/>
</dbReference>
<keyword evidence="6" id="KW-1133">Transmembrane helix</keyword>
<evidence type="ECO:0000256" key="2">
    <source>
        <dbReference type="ARBA" id="ARBA00022630"/>
    </source>
</evidence>
<dbReference type="InterPro" id="IPR002938">
    <property type="entry name" value="FAD-bd"/>
</dbReference>
<keyword evidence="4" id="KW-0560">Oxidoreductase</keyword>
<sequence length="475" mass="53100">MPSNDSERQNKATVCLTVVVVGGGLAGLIAAYALSCAGHDVTIVEQKDSKPQSFGVSQSPPNMTRILNRWGLKPLLDREAEKCASLVMRNGRNGDMIGAMHFDKDFLHDLVADFLFLRTEKLGDLFQQLAEDEGVNSVTATVTDIQTTPSNVTIALDNGQTLLSDFLVCADGYDSPFRRLVSGEEELHDRRTARAYLALTFILPMDLVSQDEELKSIMDPAHWLVWFGSGFIFHTSAPDGGKNLSGTMLSNYNREILPEEEAWTNRPLEYWGIDLDAFEPRAKRLLSLVQVVSSRVLVQRPCIDDLVCENSRIVLVGDAAHPILPGNNQHIGLAVEDAEALRCIFSRIHDRDQIAEFLSAYEDIRLPRITSVVNYDATMNMMLMLPDGPEQDQRNVLLSQSMSHGDWDHMDEAEFKAVWGQELDVYTHDATDQVDDWWTKWGNMMSKKPQHSSSASSTSIPVLHRVSFIQPHSNI</sequence>
<dbReference type="AlphaFoldDB" id="A0A8H7XTT4"/>
<reference evidence="8" key="1">
    <citation type="submission" date="2021-02" db="EMBL/GenBank/DDBJ databases">
        <title>Psilocybe cubensis genome.</title>
        <authorList>
            <person name="Mckernan K.J."/>
            <person name="Crawford S."/>
            <person name="Trippe A."/>
            <person name="Kane L.T."/>
            <person name="Mclaughlin S."/>
        </authorList>
    </citation>
    <scope>NUCLEOTIDE SEQUENCE [LARGE SCALE GENOMIC DNA]</scope>
    <source>
        <strain evidence="8">MGC-MH-2018</strain>
    </source>
</reference>
<keyword evidence="3" id="KW-0274">FAD</keyword>
<evidence type="ECO:0000259" key="7">
    <source>
        <dbReference type="Pfam" id="PF01494"/>
    </source>
</evidence>
<dbReference type="GO" id="GO:0004497">
    <property type="term" value="F:monooxygenase activity"/>
    <property type="evidence" value="ECO:0007669"/>
    <property type="project" value="UniProtKB-KW"/>
</dbReference>
<feature type="transmembrane region" description="Helical" evidence="6">
    <location>
        <begin position="12"/>
        <end position="34"/>
    </location>
</feature>
<feature type="domain" description="FAD-binding" evidence="7">
    <location>
        <begin position="17"/>
        <end position="191"/>
    </location>
</feature>
<comment type="caution">
    <text evidence="8">The sequence shown here is derived from an EMBL/GenBank/DDBJ whole genome shotgun (WGS) entry which is preliminary data.</text>
</comment>
<keyword evidence="2" id="KW-0285">Flavoprotein</keyword>
<evidence type="ECO:0000256" key="1">
    <source>
        <dbReference type="ARBA" id="ARBA00007992"/>
    </source>
</evidence>
<keyword evidence="6" id="KW-0812">Transmembrane</keyword>
<accession>A0A8H7XTT4</accession>
<evidence type="ECO:0000313" key="8">
    <source>
        <dbReference type="EMBL" id="KAG5165568.1"/>
    </source>
</evidence>
<evidence type="ECO:0000256" key="5">
    <source>
        <dbReference type="ARBA" id="ARBA00023033"/>
    </source>
</evidence>
<protein>
    <recommendedName>
        <fullName evidence="7">FAD-binding domain-containing protein</fullName>
    </recommendedName>
</protein>
<evidence type="ECO:0000256" key="4">
    <source>
        <dbReference type="ARBA" id="ARBA00023002"/>
    </source>
</evidence>
<organism evidence="8">
    <name type="scientific">Psilocybe cubensis</name>
    <name type="common">Psychedelic mushroom</name>
    <name type="synonym">Stropharia cubensis</name>
    <dbReference type="NCBI Taxonomy" id="181762"/>
    <lineage>
        <taxon>Eukaryota</taxon>
        <taxon>Fungi</taxon>
        <taxon>Dikarya</taxon>
        <taxon>Basidiomycota</taxon>
        <taxon>Agaricomycotina</taxon>
        <taxon>Agaricomycetes</taxon>
        <taxon>Agaricomycetidae</taxon>
        <taxon>Agaricales</taxon>
        <taxon>Agaricineae</taxon>
        <taxon>Strophariaceae</taxon>
        <taxon>Psilocybe</taxon>
    </lineage>
</organism>
<proteinExistence type="inferred from homology"/>
<dbReference type="OrthoDB" id="1878542at2759"/>
<dbReference type="Gene3D" id="3.50.50.60">
    <property type="entry name" value="FAD/NAD(P)-binding domain"/>
    <property type="match status" value="1"/>
</dbReference>
<evidence type="ECO:0000256" key="3">
    <source>
        <dbReference type="ARBA" id="ARBA00022827"/>
    </source>
</evidence>
<keyword evidence="6" id="KW-0472">Membrane</keyword>
<dbReference type="GO" id="GO:0071949">
    <property type="term" value="F:FAD binding"/>
    <property type="evidence" value="ECO:0007669"/>
    <property type="project" value="InterPro"/>
</dbReference>
<evidence type="ECO:0000256" key="6">
    <source>
        <dbReference type="SAM" id="Phobius"/>
    </source>
</evidence>
<dbReference type="Pfam" id="PF01494">
    <property type="entry name" value="FAD_binding_3"/>
    <property type="match status" value="1"/>
</dbReference>
<dbReference type="PANTHER" id="PTHR13789">
    <property type="entry name" value="MONOOXYGENASE"/>
    <property type="match status" value="1"/>
</dbReference>
<gene>
    <name evidence="8" type="ORF">JR316_009148</name>
</gene>
<comment type="similarity">
    <text evidence="1">Belongs to the paxM FAD-dependent monooxygenase family.</text>
</comment>